<protein>
    <submittedName>
        <fullName evidence="4">YigZ family protein</fullName>
    </submittedName>
</protein>
<dbReference type="Proteomes" id="UP000824140">
    <property type="component" value="Unassembled WGS sequence"/>
</dbReference>
<comment type="caution">
    <text evidence="4">The sequence shown here is derived from an EMBL/GenBank/DDBJ whole genome shotgun (WGS) entry which is preliminary data.</text>
</comment>
<dbReference type="SUPFAM" id="SSF54211">
    <property type="entry name" value="Ribosomal protein S5 domain 2-like"/>
    <property type="match status" value="1"/>
</dbReference>
<evidence type="ECO:0000259" key="2">
    <source>
        <dbReference type="Pfam" id="PF01205"/>
    </source>
</evidence>
<dbReference type="Pfam" id="PF09186">
    <property type="entry name" value="DUF1949"/>
    <property type="match status" value="1"/>
</dbReference>
<dbReference type="SUPFAM" id="SSF54980">
    <property type="entry name" value="EF-G C-terminal domain-like"/>
    <property type="match status" value="1"/>
</dbReference>
<dbReference type="InterPro" id="IPR001498">
    <property type="entry name" value="Impact_N"/>
</dbReference>
<dbReference type="GO" id="GO:0005737">
    <property type="term" value="C:cytoplasm"/>
    <property type="evidence" value="ECO:0007669"/>
    <property type="project" value="TreeGrafter"/>
</dbReference>
<dbReference type="InterPro" id="IPR035647">
    <property type="entry name" value="EFG_III/V"/>
</dbReference>
<organism evidence="4 5">
    <name type="scientific">Candidatus Alectryocaccomicrobium excrementavium</name>
    <dbReference type="NCBI Taxonomy" id="2840668"/>
    <lineage>
        <taxon>Bacteria</taxon>
        <taxon>Bacillati</taxon>
        <taxon>Bacillota</taxon>
        <taxon>Clostridia</taxon>
        <taxon>Candidatus Alectryocaccomicrobium</taxon>
    </lineage>
</organism>
<proteinExistence type="inferred from homology"/>
<dbReference type="PANTHER" id="PTHR16301">
    <property type="entry name" value="IMPACT-RELATED"/>
    <property type="match status" value="1"/>
</dbReference>
<sequence>MSIAPYKTLMKRASDSFIVNKSRFIGHGAPVESEEEALGFLAEMRREYQDASHNCYAYIIGTNMGIMRYNDDGEPGGTAGMPIIEVMKARGVTNAIVVVTRYFGGILLGAGGLVRAYTQGAAMALNAAQVAVMHPTQRLLVDVPYPLLGRFEHFLKSAPVRVEDKAFTDTITFTLCVRSADAEAFQRDLVQHTDGRCEPLVMEEFHAPWPEEDNAAL</sequence>
<dbReference type="InterPro" id="IPR020568">
    <property type="entry name" value="Ribosomal_Su5_D2-typ_SF"/>
</dbReference>
<reference evidence="4" key="1">
    <citation type="submission" date="2020-10" db="EMBL/GenBank/DDBJ databases">
        <authorList>
            <person name="Gilroy R."/>
        </authorList>
    </citation>
    <scope>NUCLEOTIDE SEQUENCE</scope>
    <source>
        <strain evidence="4">13766</strain>
    </source>
</reference>
<dbReference type="GO" id="GO:0006446">
    <property type="term" value="P:regulation of translational initiation"/>
    <property type="evidence" value="ECO:0007669"/>
    <property type="project" value="TreeGrafter"/>
</dbReference>
<evidence type="ECO:0000256" key="1">
    <source>
        <dbReference type="ARBA" id="ARBA00007665"/>
    </source>
</evidence>
<evidence type="ECO:0000313" key="5">
    <source>
        <dbReference type="Proteomes" id="UP000824140"/>
    </source>
</evidence>
<feature type="domain" description="Impact N-terminal" evidence="2">
    <location>
        <begin position="21"/>
        <end position="125"/>
    </location>
</feature>
<dbReference type="InterPro" id="IPR036956">
    <property type="entry name" value="Impact_N_sf"/>
</dbReference>
<dbReference type="PROSITE" id="PS00910">
    <property type="entry name" value="UPF0029"/>
    <property type="match status" value="1"/>
</dbReference>
<gene>
    <name evidence="4" type="ORF">IAA84_07050</name>
</gene>
<dbReference type="InterPro" id="IPR020569">
    <property type="entry name" value="UPF0029_Impact_CS"/>
</dbReference>
<accession>A0A9D1G094</accession>
<dbReference type="Pfam" id="PF01205">
    <property type="entry name" value="Impact_N"/>
    <property type="match status" value="1"/>
</dbReference>
<dbReference type="EMBL" id="DVJN01000140">
    <property type="protein sequence ID" value="HIS92761.1"/>
    <property type="molecule type" value="Genomic_DNA"/>
</dbReference>
<comment type="similarity">
    <text evidence="1">Belongs to the IMPACT family.</text>
</comment>
<reference evidence="4" key="2">
    <citation type="journal article" date="2021" name="PeerJ">
        <title>Extensive microbial diversity within the chicken gut microbiome revealed by metagenomics and culture.</title>
        <authorList>
            <person name="Gilroy R."/>
            <person name="Ravi A."/>
            <person name="Getino M."/>
            <person name="Pursley I."/>
            <person name="Horton D.L."/>
            <person name="Alikhan N.F."/>
            <person name="Baker D."/>
            <person name="Gharbi K."/>
            <person name="Hall N."/>
            <person name="Watson M."/>
            <person name="Adriaenssens E.M."/>
            <person name="Foster-Nyarko E."/>
            <person name="Jarju S."/>
            <person name="Secka A."/>
            <person name="Antonio M."/>
            <person name="Oren A."/>
            <person name="Chaudhuri R.R."/>
            <person name="La Ragione R."/>
            <person name="Hildebrand F."/>
            <person name="Pallen M.J."/>
        </authorList>
    </citation>
    <scope>NUCLEOTIDE SEQUENCE</scope>
    <source>
        <strain evidence="4">13766</strain>
    </source>
</reference>
<evidence type="ECO:0000313" key="4">
    <source>
        <dbReference type="EMBL" id="HIS92761.1"/>
    </source>
</evidence>
<dbReference type="PANTHER" id="PTHR16301:SF20">
    <property type="entry name" value="IMPACT FAMILY MEMBER YIGZ"/>
    <property type="match status" value="1"/>
</dbReference>
<dbReference type="InterPro" id="IPR015269">
    <property type="entry name" value="UPF0029_Impact_C"/>
</dbReference>
<dbReference type="Gene3D" id="3.30.230.30">
    <property type="entry name" value="Impact, N-terminal domain"/>
    <property type="match status" value="1"/>
</dbReference>
<dbReference type="AlphaFoldDB" id="A0A9D1G094"/>
<dbReference type="Gene3D" id="3.30.70.240">
    <property type="match status" value="1"/>
</dbReference>
<name>A0A9D1G094_9FIRM</name>
<evidence type="ECO:0000259" key="3">
    <source>
        <dbReference type="Pfam" id="PF09186"/>
    </source>
</evidence>
<dbReference type="InterPro" id="IPR023582">
    <property type="entry name" value="Impact"/>
</dbReference>
<feature type="domain" description="UPF0029" evidence="3">
    <location>
        <begin position="141"/>
        <end position="196"/>
    </location>
</feature>